<dbReference type="AlphaFoldDB" id="A0AAV8F4R8"/>
<comment type="similarity">
    <text evidence="3">Belongs to the mitochondrion-specific ribosomal protein mS38 family.</text>
</comment>
<feature type="domain" description="Ribosomal protein mS38 C-terminal" evidence="5">
    <location>
        <begin position="91"/>
        <end position="119"/>
    </location>
</feature>
<protein>
    <recommendedName>
        <fullName evidence="4">Small ribosomal subunit protein mS38</fullName>
    </recommendedName>
</protein>
<dbReference type="EMBL" id="JAMFTS010000002">
    <property type="protein sequence ID" value="KAJ4786624.1"/>
    <property type="molecule type" value="Genomic_DNA"/>
</dbReference>
<evidence type="ECO:0000256" key="4">
    <source>
        <dbReference type="ARBA" id="ARBA00035682"/>
    </source>
</evidence>
<evidence type="ECO:0000313" key="6">
    <source>
        <dbReference type="EMBL" id="KAJ4786624.1"/>
    </source>
</evidence>
<evidence type="ECO:0000256" key="2">
    <source>
        <dbReference type="ARBA" id="ARBA00023128"/>
    </source>
</evidence>
<accession>A0AAV8F4R8</accession>
<evidence type="ECO:0000256" key="3">
    <source>
        <dbReference type="ARBA" id="ARBA00035647"/>
    </source>
</evidence>
<dbReference type="Pfam" id="PF08213">
    <property type="entry name" value="COX24_C"/>
    <property type="match status" value="1"/>
</dbReference>
<evidence type="ECO:0000256" key="1">
    <source>
        <dbReference type="ARBA" id="ARBA00004173"/>
    </source>
</evidence>
<proteinExistence type="inferred from homology"/>
<dbReference type="PANTHER" id="PTHR32035">
    <property type="entry name" value="AURORA KINASE A-INTERACTING PROTEIN"/>
    <property type="match status" value="1"/>
</dbReference>
<dbReference type="GO" id="GO:0005739">
    <property type="term" value="C:mitochondrion"/>
    <property type="evidence" value="ECO:0007669"/>
    <property type="project" value="UniProtKB-SubCell"/>
</dbReference>
<evidence type="ECO:0000313" key="7">
    <source>
        <dbReference type="Proteomes" id="UP001140206"/>
    </source>
</evidence>
<dbReference type="Proteomes" id="UP001140206">
    <property type="component" value="Chromosome 2"/>
</dbReference>
<reference evidence="6" key="1">
    <citation type="submission" date="2022-08" db="EMBL/GenBank/DDBJ databases">
        <authorList>
            <person name="Marques A."/>
        </authorList>
    </citation>
    <scope>NUCLEOTIDE SEQUENCE</scope>
    <source>
        <strain evidence="6">RhyPub2mFocal</strain>
        <tissue evidence="6">Leaves</tissue>
    </source>
</reference>
<gene>
    <name evidence="6" type="ORF">LUZ62_037870</name>
</gene>
<organism evidence="6 7">
    <name type="scientific">Rhynchospora pubera</name>
    <dbReference type="NCBI Taxonomy" id="906938"/>
    <lineage>
        <taxon>Eukaryota</taxon>
        <taxon>Viridiplantae</taxon>
        <taxon>Streptophyta</taxon>
        <taxon>Embryophyta</taxon>
        <taxon>Tracheophyta</taxon>
        <taxon>Spermatophyta</taxon>
        <taxon>Magnoliopsida</taxon>
        <taxon>Liliopsida</taxon>
        <taxon>Poales</taxon>
        <taxon>Cyperaceae</taxon>
        <taxon>Cyperoideae</taxon>
        <taxon>Rhynchosporeae</taxon>
        <taxon>Rhynchospora</taxon>
    </lineage>
</organism>
<name>A0AAV8F4R8_9POAL</name>
<evidence type="ECO:0000259" key="5">
    <source>
        <dbReference type="SMART" id="SM01155"/>
    </source>
</evidence>
<dbReference type="InterPro" id="IPR013177">
    <property type="entry name" value="Ribosomal_mS38_C"/>
</dbReference>
<keyword evidence="7" id="KW-1185">Reference proteome</keyword>
<dbReference type="PANTHER" id="PTHR32035:SF3">
    <property type="entry name" value="SMALL RIBOSOMAL SUBUNIT PROTEIN MS38"/>
    <property type="match status" value="1"/>
</dbReference>
<comment type="subcellular location">
    <subcellularLocation>
        <location evidence="1">Mitochondrion</location>
    </subcellularLocation>
</comment>
<keyword evidence="2" id="KW-0496">Mitochondrion</keyword>
<dbReference type="SMART" id="SM01155">
    <property type="entry name" value="DUF1713"/>
    <property type="match status" value="1"/>
</dbReference>
<comment type="caution">
    <text evidence="6">The sequence shown here is derived from an EMBL/GenBank/DDBJ whole genome shotgun (WGS) entry which is preliminary data.</text>
</comment>
<sequence length="119" mass="13810">MASSLVPRLLKRAPPLPLPLLTSFNLNLNLNLNDLLNLSPLPPSHSIPQTRQPQTTPIFPSFPLFSHLDPIWHRTSFPIEEDRGNADPLVRCDSVKKKRKRKMNKHKLRKLRKQLRLRT</sequence>